<evidence type="ECO:0008006" key="3">
    <source>
        <dbReference type="Google" id="ProtNLM"/>
    </source>
</evidence>
<dbReference type="Proteomes" id="UP000184300">
    <property type="component" value="Unassembled WGS sequence"/>
</dbReference>
<dbReference type="PANTHER" id="PTHR39697">
    <property type="entry name" value="RICIN B LECTIN DOMAIN-CONTAINING PROTEIN-RELATED"/>
    <property type="match status" value="1"/>
</dbReference>
<dbReference type="EMBL" id="KV878928">
    <property type="protein sequence ID" value="OJJ78757.1"/>
    <property type="molecule type" value="Genomic_DNA"/>
</dbReference>
<proteinExistence type="predicted"/>
<reference evidence="2" key="1">
    <citation type="journal article" date="2017" name="Genome Biol.">
        <title>Comparative genomics reveals high biological diversity and specific adaptations in the industrially and medically important fungal genus Aspergillus.</title>
        <authorList>
            <person name="de Vries R.P."/>
            <person name="Riley R."/>
            <person name="Wiebenga A."/>
            <person name="Aguilar-Osorio G."/>
            <person name="Amillis S."/>
            <person name="Uchima C.A."/>
            <person name="Anderluh G."/>
            <person name="Asadollahi M."/>
            <person name="Askin M."/>
            <person name="Barry K."/>
            <person name="Battaglia E."/>
            <person name="Bayram O."/>
            <person name="Benocci T."/>
            <person name="Braus-Stromeyer S.A."/>
            <person name="Caldana C."/>
            <person name="Canovas D."/>
            <person name="Cerqueira G.C."/>
            <person name="Chen F."/>
            <person name="Chen W."/>
            <person name="Choi C."/>
            <person name="Clum A."/>
            <person name="Dos Santos R.A."/>
            <person name="Damasio A.R."/>
            <person name="Diallinas G."/>
            <person name="Emri T."/>
            <person name="Fekete E."/>
            <person name="Flipphi M."/>
            <person name="Freyberg S."/>
            <person name="Gallo A."/>
            <person name="Gournas C."/>
            <person name="Habgood R."/>
            <person name="Hainaut M."/>
            <person name="Harispe M.L."/>
            <person name="Henrissat B."/>
            <person name="Hilden K.S."/>
            <person name="Hope R."/>
            <person name="Hossain A."/>
            <person name="Karabika E."/>
            <person name="Karaffa L."/>
            <person name="Karanyi Z."/>
            <person name="Krasevec N."/>
            <person name="Kuo A."/>
            <person name="Kusch H."/>
            <person name="LaButti K."/>
            <person name="Lagendijk E.L."/>
            <person name="Lapidus A."/>
            <person name="Levasseur A."/>
            <person name="Lindquist E."/>
            <person name="Lipzen A."/>
            <person name="Logrieco A.F."/>
            <person name="MacCabe A."/>
            <person name="Maekelae M.R."/>
            <person name="Malavazi I."/>
            <person name="Melin P."/>
            <person name="Meyer V."/>
            <person name="Mielnichuk N."/>
            <person name="Miskei M."/>
            <person name="Molnar A.P."/>
            <person name="Mule G."/>
            <person name="Ngan C.Y."/>
            <person name="Orejas M."/>
            <person name="Orosz E."/>
            <person name="Ouedraogo J.P."/>
            <person name="Overkamp K.M."/>
            <person name="Park H.-S."/>
            <person name="Perrone G."/>
            <person name="Piumi F."/>
            <person name="Punt P.J."/>
            <person name="Ram A.F."/>
            <person name="Ramon A."/>
            <person name="Rauscher S."/>
            <person name="Record E."/>
            <person name="Riano-Pachon D.M."/>
            <person name="Robert V."/>
            <person name="Roehrig J."/>
            <person name="Ruller R."/>
            <person name="Salamov A."/>
            <person name="Salih N.S."/>
            <person name="Samson R.A."/>
            <person name="Sandor E."/>
            <person name="Sanguinetti M."/>
            <person name="Schuetze T."/>
            <person name="Sepcic K."/>
            <person name="Shelest E."/>
            <person name="Sherlock G."/>
            <person name="Sophianopoulou V."/>
            <person name="Squina F.M."/>
            <person name="Sun H."/>
            <person name="Susca A."/>
            <person name="Todd R.B."/>
            <person name="Tsang A."/>
            <person name="Unkles S.E."/>
            <person name="van de Wiele N."/>
            <person name="van Rossen-Uffink D."/>
            <person name="Oliveira J.V."/>
            <person name="Vesth T.C."/>
            <person name="Visser J."/>
            <person name="Yu J.-H."/>
            <person name="Zhou M."/>
            <person name="Andersen M.R."/>
            <person name="Archer D.B."/>
            <person name="Baker S.E."/>
            <person name="Benoit I."/>
            <person name="Brakhage A.A."/>
            <person name="Braus G.H."/>
            <person name="Fischer R."/>
            <person name="Frisvad J.C."/>
            <person name="Goldman G.H."/>
            <person name="Houbraken J."/>
            <person name="Oakley B."/>
            <person name="Pocsi I."/>
            <person name="Scazzocchio C."/>
            <person name="Seiboth B."/>
            <person name="vanKuyk P.A."/>
            <person name="Wortman J."/>
            <person name="Dyer P.S."/>
            <person name="Grigoriev I.V."/>
        </authorList>
    </citation>
    <scope>NUCLEOTIDE SEQUENCE [LARGE SCALE GENOMIC DNA]</scope>
    <source>
        <strain evidence="2">CBS 516.65</strain>
    </source>
</reference>
<sequence length="135" mass="15631">MTFIIRDPKTHRIISLKEGAPIMVHLDIFHYQYNVASHWHCVENEKMWLGFYNDVSGTYLGHDSNGGIRARTTEHNAWEWFCPRQHPDGGQLLLVKDGNGFSPMKIGGKENMELVVDIQRREGTMWEFIRIDTGS</sequence>
<organism evidence="1 2">
    <name type="scientific">Aspergillus glaucus CBS 516.65</name>
    <dbReference type="NCBI Taxonomy" id="1160497"/>
    <lineage>
        <taxon>Eukaryota</taxon>
        <taxon>Fungi</taxon>
        <taxon>Dikarya</taxon>
        <taxon>Ascomycota</taxon>
        <taxon>Pezizomycotina</taxon>
        <taxon>Eurotiomycetes</taxon>
        <taxon>Eurotiomycetidae</taxon>
        <taxon>Eurotiales</taxon>
        <taxon>Aspergillaceae</taxon>
        <taxon>Aspergillus</taxon>
        <taxon>Aspergillus subgen. Aspergillus</taxon>
    </lineage>
</organism>
<dbReference type="InterPro" id="IPR008999">
    <property type="entry name" value="Actin-crosslinking"/>
</dbReference>
<protein>
    <recommendedName>
        <fullName evidence="3">Ricin B lectin domain-containing protein</fullName>
    </recommendedName>
</protein>
<dbReference type="SUPFAM" id="SSF50405">
    <property type="entry name" value="Actin-crosslinking proteins"/>
    <property type="match status" value="1"/>
</dbReference>
<dbReference type="PANTHER" id="PTHR39697:SF2">
    <property type="entry name" value="CYANOVIRIN-N DOMAIN-CONTAINING PROTEIN"/>
    <property type="match status" value="1"/>
</dbReference>
<evidence type="ECO:0000313" key="2">
    <source>
        <dbReference type="Proteomes" id="UP000184300"/>
    </source>
</evidence>
<keyword evidence="2" id="KW-1185">Reference proteome</keyword>
<evidence type="ECO:0000313" key="1">
    <source>
        <dbReference type="EMBL" id="OJJ78757.1"/>
    </source>
</evidence>
<dbReference type="OrthoDB" id="5289641at2759"/>
<dbReference type="VEuPathDB" id="FungiDB:ASPGLDRAFT_70587"/>
<accession>A0A1L9V4A0</accession>
<dbReference type="AlphaFoldDB" id="A0A1L9V4A0"/>
<dbReference type="RefSeq" id="XP_022395455.1">
    <property type="nucleotide sequence ID" value="XM_022549498.1"/>
</dbReference>
<dbReference type="GeneID" id="34465758"/>
<gene>
    <name evidence="1" type="ORF">ASPGLDRAFT_70587</name>
</gene>
<name>A0A1L9V4A0_ASPGL</name>